<dbReference type="AlphaFoldDB" id="A0A6A2WY65"/>
<evidence type="ECO:0000256" key="3">
    <source>
        <dbReference type="SAM" id="MobiDB-lite"/>
    </source>
</evidence>
<reference evidence="5" key="1">
    <citation type="submission" date="2019-09" db="EMBL/GenBank/DDBJ databases">
        <title>Draft genome information of white flower Hibiscus syriacus.</title>
        <authorList>
            <person name="Kim Y.-M."/>
        </authorList>
    </citation>
    <scope>NUCLEOTIDE SEQUENCE [LARGE SCALE GENOMIC DNA]</scope>
    <source>
        <strain evidence="5">YM2019G1</strain>
    </source>
</reference>
<evidence type="ECO:0000256" key="2">
    <source>
        <dbReference type="ARBA" id="ARBA00023043"/>
    </source>
</evidence>
<accession>A0A6A2WY65</accession>
<organism evidence="5 6">
    <name type="scientific">Hibiscus syriacus</name>
    <name type="common">Rose of Sharon</name>
    <dbReference type="NCBI Taxonomy" id="106335"/>
    <lineage>
        <taxon>Eukaryota</taxon>
        <taxon>Viridiplantae</taxon>
        <taxon>Streptophyta</taxon>
        <taxon>Embryophyta</taxon>
        <taxon>Tracheophyta</taxon>
        <taxon>Spermatophyta</taxon>
        <taxon>Magnoliopsida</taxon>
        <taxon>eudicotyledons</taxon>
        <taxon>Gunneridae</taxon>
        <taxon>Pentapetalae</taxon>
        <taxon>rosids</taxon>
        <taxon>malvids</taxon>
        <taxon>Malvales</taxon>
        <taxon>Malvaceae</taxon>
        <taxon>Malvoideae</taxon>
        <taxon>Hibiscus</taxon>
    </lineage>
</organism>
<keyword evidence="4" id="KW-1133">Transmembrane helix</keyword>
<dbReference type="PANTHER" id="PTHR24186">
    <property type="entry name" value="PROTEIN PHOSPHATASE 1 REGULATORY SUBUNIT"/>
    <property type="match status" value="1"/>
</dbReference>
<dbReference type="Proteomes" id="UP000436088">
    <property type="component" value="Unassembled WGS sequence"/>
</dbReference>
<protein>
    <submittedName>
        <fullName evidence="5">Uncharacterized protein</fullName>
    </submittedName>
</protein>
<dbReference type="PANTHER" id="PTHR24186:SF56">
    <property type="entry name" value="PGG DOMAIN-CONTAINING PROTEIN"/>
    <property type="match status" value="1"/>
</dbReference>
<sequence length="469" mass="51973">MDNWLWGRGKEKKVMVMRPPLKIIDRVGVRLILRCRWIRPPLSSCRRRIRFPLVARARSVPARSSRLELRLHPLHVPALSGQVEFTKEVLIGKPGFFRELDENGFGPMLLPSANGHIKIVRELLRVGYMPFEGHIGLLIGGEAPLACGININAINSSGFTPKDVLDLLLQNDNDSHDIHIYRLFQQVGAMKARELSTNRPCLFPNSNSNRNANSAIFVFMEPMEGANERGFRIIHRYPERADGGGGAYSHLHKRTMMPGEAVMASDPEIFAVFTVFNAIGFFASLAIISLLTSGFPLRACLRLAIISMAGTYVIAVIYGSDKDEGSICDGDFDGGFYSRRSGNHDSRNKQPMNVERIDGQRGLPMTKPIEINISNDKARWATICVLVNPVEVALDRDATFCMREDNYKVMRFCISFGSSSSAMADKVFGPEDLIGVVSLRSSPVGVVNDRSKRGHPRSVAGGVGEDMSL</sequence>
<evidence type="ECO:0000256" key="4">
    <source>
        <dbReference type="SAM" id="Phobius"/>
    </source>
</evidence>
<comment type="caution">
    <text evidence="5">The sequence shown here is derived from an EMBL/GenBank/DDBJ whole genome shotgun (WGS) entry which is preliminary data.</text>
</comment>
<evidence type="ECO:0000313" key="6">
    <source>
        <dbReference type="Proteomes" id="UP000436088"/>
    </source>
</evidence>
<dbReference type="InterPro" id="IPR036770">
    <property type="entry name" value="Ankyrin_rpt-contain_sf"/>
</dbReference>
<feature type="region of interest" description="Disordered" evidence="3">
    <location>
        <begin position="447"/>
        <end position="469"/>
    </location>
</feature>
<feature type="transmembrane region" description="Helical" evidence="4">
    <location>
        <begin position="269"/>
        <end position="292"/>
    </location>
</feature>
<gene>
    <name evidence="5" type="ORF">F3Y22_tig00112471pilonHSYRG00099</name>
</gene>
<keyword evidence="6" id="KW-1185">Reference proteome</keyword>
<feature type="transmembrane region" description="Helical" evidence="4">
    <location>
        <begin position="299"/>
        <end position="318"/>
    </location>
</feature>
<keyword evidence="4" id="KW-0472">Membrane</keyword>
<dbReference type="GO" id="GO:0005886">
    <property type="term" value="C:plasma membrane"/>
    <property type="evidence" value="ECO:0007669"/>
    <property type="project" value="TreeGrafter"/>
</dbReference>
<proteinExistence type="predicted"/>
<evidence type="ECO:0000256" key="1">
    <source>
        <dbReference type="ARBA" id="ARBA00022737"/>
    </source>
</evidence>
<dbReference type="EMBL" id="VEPZ02001589">
    <property type="protein sequence ID" value="KAE8666972.1"/>
    <property type="molecule type" value="Genomic_DNA"/>
</dbReference>
<dbReference type="SUPFAM" id="SSF48403">
    <property type="entry name" value="Ankyrin repeat"/>
    <property type="match status" value="1"/>
</dbReference>
<name>A0A6A2WY65_HIBSY</name>
<keyword evidence="4" id="KW-0812">Transmembrane</keyword>
<evidence type="ECO:0000313" key="5">
    <source>
        <dbReference type="EMBL" id="KAE8666972.1"/>
    </source>
</evidence>
<keyword evidence="2" id="KW-0040">ANK repeat</keyword>
<keyword evidence="1" id="KW-0677">Repeat</keyword>